<dbReference type="PANTHER" id="PTHR43273:SF8">
    <property type="entry name" value="RADICAL SAM DOMAIN PROTEIN"/>
    <property type="match status" value="1"/>
</dbReference>
<dbReference type="InterPro" id="IPR026337">
    <property type="entry name" value="AKG_HExxH"/>
</dbReference>
<gene>
    <name evidence="6" type="ORF">GCM10007977_046420</name>
</gene>
<dbReference type="InterPro" id="IPR058240">
    <property type="entry name" value="rSAM_sf"/>
</dbReference>
<feature type="domain" description="Radical SAM core" evidence="5">
    <location>
        <begin position="1"/>
        <end position="236"/>
    </location>
</feature>
<dbReference type="SFLD" id="SFLDG01072">
    <property type="entry name" value="dehydrogenase_like"/>
    <property type="match status" value="1"/>
</dbReference>
<keyword evidence="4" id="KW-0411">Iron-sulfur</keyword>
<evidence type="ECO:0000259" key="5">
    <source>
        <dbReference type="PROSITE" id="PS51918"/>
    </source>
</evidence>
<dbReference type="SFLD" id="SFLDG01386">
    <property type="entry name" value="main_SPASM_domain-containing"/>
    <property type="match status" value="1"/>
</dbReference>
<evidence type="ECO:0000313" key="6">
    <source>
        <dbReference type="EMBL" id="GGM39713.1"/>
    </source>
</evidence>
<keyword evidence="1" id="KW-0949">S-adenosyl-L-methionine</keyword>
<reference evidence="6" key="2">
    <citation type="submission" date="2020-09" db="EMBL/GenBank/DDBJ databases">
        <authorList>
            <person name="Sun Q."/>
            <person name="Ohkuma M."/>
        </authorList>
    </citation>
    <scope>NUCLEOTIDE SEQUENCE</scope>
    <source>
        <strain evidence="6">JCM 19831</strain>
    </source>
</reference>
<dbReference type="PANTHER" id="PTHR43273">
    <property type="entry name" value="ANAEROBIC SULFATASE-MATURATING ENZYME HOMOLOG ASLB-RELATED"/>
    <property type="match status" value="1"/>
</dbReference>
<dbReference type="AlphaFoldDB" id="A0A917TV15"/>
<protein>
    <recommendedName>
        <fullName evidence="5">Radical SAM core domain-containing protein</fullName>
    </recommendedName>
</protein>
<keyword evidence="3" id="KW-0408">Iron</keyword>
<dbReference type="CDD" id="cd01335">
    <property type="entry name" value="Radical_SAM"/>
    <property type="match status" value="1"/>
</dbReference>
<name>A0A917TV15_9ACTN</name>
<evidence type="ECO:0000256" key="2">
    <source>
        <dbReference type="ARBA" id="ARBA00022723"/>
    </source>
</evidence>
<keyword evidence="2" id="KW-0479">Metal-binding</keyword>
<accession>A0A917TV15</accession>
<keyword evidence="7" id="KW-1185">Reference proteome</keyword>
<dbReference type="NCBIfam" id="TIGR04267">
    <property type="entry name" value="mod_HExxH"/>
    <property type="match status" value="1"/>
</dbReference>
<dbReference type="Proteomes" id="UP000642070">
    <property type="component" value="Unassembled WGS sequence"/>
</dbReference>
<dbReference type="GO" id="GO:0016491">
    <property type="term" value="F:oxidoreductase activity"/>
    <property type="evidence" value="ECO:0007669"/>
    <property type="project" value="InterPro"/>
</dbReference>
<dbReference type="InterPro" id="IPR026335">
    <property type="entry name" value="rSAM_SPASM_FxsB"/>
</dbReference>
<sequence>MPLSQFVLKIASRCDLSCDHCYVYEHPDQSWRRQPIAMAPETVAQVAARIAEHATQHRLGSVRVILHGGEPLLAGADGLRAVATELRRRIDPVTRLELGMQSNGLLLTPQICDVLVEHDVRVGISLDGDQAANDRHRRYANGASSHAKVRDALALLRRDEYRKAYGGILCTVDIDNDPIAVYEALRAEQPPHVDFLLPHANWDRPPERNGKPTPHADWLLTIHRRWVADGRPMPIRLFDAMSGGPSHTEAVGLGRADLVVIESDGTFEQVDSLKTAFDGAAATGLDVFRNSVDDVADHPMIAIRQTGLTGLSATCRACAIVHQCGGGQFTHRYRTGSGFANPSVYCADLQELIAAMPPPPNDRLAGTVLDDLATGGGGPGSIEQLVAVHEGMVRALLRDLSRSVDAVPLAAAGWDLLARLDEESPDAVRTVLNHPFVRSWAARCRTAGPGPDLARFAGVAAAAAIHAGADARLALPVHKGRVTLPGIGSFEVDGEAADLAVVGGEFELRTSRQRWQPARTLGTVLLEDTDPDRDCFDDLEVADRLDDGEVKRWHDLLDGALRIIDATPYGPGVRGTLRAVVPLRPDAAGRERSAAARDAFGAVAVAPVTDPAALAVLLVHEVQHVKLGAVLDVTALFDRADRRTVRVPWREDPRPVEGVLQGTYAFVAVADLWRARPGPTADQYRAWASGAVDALLEGGGLTPAGQEFVSRLRSTLDSW</sequence>
<dbReference type="SUPFAM" id="SSF102114">
    <property type="entry name" value="Radical SAM enzymes"/>
    <property type="match status" value="1"/>
</dbReference>
<dbReference type="GO" id="GO:0051536">
    <property type="term" value="F:iron-sulfur cluster binding"/>
    <property type="evidence" value="ECO:0007669"/>
    <property type="project" value="UniProtKB-KW"/>
</dbReference>
<reference evidence="6" key="1">
    <citation type="journal article" date="2014" name="Int. J. Syst. Evol. Microbiol.">
        <title>Complete genome sequence of Corynebacterium casei LMG S-19264T (=DSM 44701T), isolated from a smear-ripened cheese.</title>
        <authorList>
            <consortium name="US DOE Joint Genome Institute (JGI-PGF)"/>
            <person name="Walter F."/>
            <person name="Albersmeier A."/>
            <person name="Kalinowski J."/>
            <person name="Ruckert C."/>
        </authorList>
    </citation>
    <scope>NUCLEOTIDE SEQUENCE</scope>
    <source>
        <strain evidence="6">JCM 19831</strain>
    </source>
</reference>
<dbReference type="Pfam" id="PF04055">
    <property type="entry name" value="Radical_SAM"/>
    <property type="match status" value="1"/>
</dbReference>
<dbReference type="RefSeq" id="WP_190252007.1">
    <property type="nucleotide sequence ID" value="NZ_BMPI01000022.1"/>
</dbReference>
<evidence type="ECO:0000256" key="4">
    <source>
        <dbReference type="ARBA" id="ARBA00023014"/>
    </source>
</evidence>
<proteinExistence type="predicted"/>
<dbReference type="SFLD" id="SFLDS00029">
    <property type="entry name" value="Radical_SAM"/>
    <property type="match status" value="1"/>
</dbReference>
<dbReference type="GO" id="GO:0046872">
    <property type="term" value="F:metal ion binding"/>
    <property type="evidence" value="ECO:0007669"/>
    <property type="project" value="UniProtKB-KW"/>
</dbReference>
<dbReference type="PROSITE" id="PS51918">
    <property type="entry name" value="RADICAL_SAM"/>
    <property type="match status" value="1"/>
</dbReference>
<dbReference type="SFLD" id="SFLDG01067">
    <property type="entry name" value="SPASM/twitch_domain_containing"/>
    <property type="match status" value="1"/>
</dbReference>
<dbReference type="EMBL" id="BMPI01000022">
    <property type="protein sequence ID" value="GGM39713.1"/>
    <property type="molecule type" value="Genomic_DNA"/>
</dbReference>
<dbReference type="InterPro" id="IPR007197">
    <property type="entry name" value="rSAM"/>
</dbReference>
<dbReference type="NCBIfam" id="TIGR04269">
    <property type="entry name" value="SAM_SPASM_FxsB"/>
    <property type="match status" value="1"/>
</dbReference>
<evidence type="ECO:0000256" key="1">
    <source>
        <dbReference type="ARBA" id="ARBA00022691"/>
    </source>
</evidence>
<evidence type="ECO:0000256" key="3">
    <source>
        <dbReference type="ARBA" id="ARBA00023004"/>
    </source>
</evidence>
<dbReference type="InterPro" id="IPR013785">
    <property type="entry name" value="Aldolase_TIM"/>
</dbReference>
<dbReference type="Gene3D" id="3.20.20.70">
    <property type="entry name" value="Aldolase class I"/>
    <property type="match status" value="1"/>
</dbReference>
<evidence type="ECO:0000313" key="7">
    <source>
        <dbReference type="Proteomes" id="UP000642070"/>
    </source>
</evidence>
<dbReference type="InterPro" id="IPR023867">
    <property type="entry name" value="Sulphatase_maturase_rSAM"/>
</dbReference>
<organism evidence="6 7">
    <name type="scientific">Dactylosporangium sucinum</name>
    <dbReference type="NCBI Taxonomy" id="1424081"/>
    <lineage>
        <taxon>Bacteria</taxon>
        <taxon>Bacillati</taxon>
        <taxon>Actinomycetota</taxon>
        <taxon>Actinomycetes</taxon>
        <taxon>Micromonosporales</taxon>
        <taxon>Micromonosporaceae</taxon>
        <taxon>Dactylosporangium</taxon>
    </lineage>
</organism>
<comment type="caution">
    <text evidence="6">The sequence shown here is derived from an EMBL/GenBank/DDBJ whole genome shotgun (WGS) entry which is preliminary data.</text>
</comment>